<dbReference type="GO" id="GO:0030151">
    <property type="term" value="F:molybdenum ion binding"/>
    <property type="evidence" value="ECO:0007669"/>
    <property type="project" value="InterPro"/>
</dbReference>
<dbReference type="InterPro" id="IPR036374">
    <property type="entry name" value="OxRdtase_Mopterin-bd_sf"/>
</dbReference>
<dbReference type="SUPFAM" id="SSF81296">
    <property type="entry name" value="E set domains"/>
    <property type="match status" value="1"/>
</dbReference>
<keyword evidence="1" id="KW-1133">Transmembrane helix</keyword>
<dbReference type="AlphaFoldDB" id="A0A1U7EVN5"/>
<dbReference type="RefSeq" id="WP_011322742.1">
    <property type="nucleotide sequence ID" value="NC_007426.1"/>
</dbReference>
<keyword evidence="1" id="KW-0472">Membrane</keyword>
<dbReference type="GO" id="GO:0008482">
    <property type="term" value="F:sulfite oxidase activity"/>
    <property type="evidence" value="ECO:0007669"/>
    <property type="project" value="TreeGrafter"/>
</dbReference>
<feature type="transmembrane region" description="Helical" evidence="1">
    <location>
        <begin position="114"/>
        <end position="147"/>
    </location>
</feature>
<dbReference type="Pfam" id="PF00174">
    <property type="entry name" value="Oxidored_molyb"/>
    <property type="match status" value="1"/>
</dbReference>
<dbReference type="SUPFAM" id="SSF56524">
    <property type="entry name" value="Oxidoreductase molybdopterin-binding domain"/>
    <property type="match status" value="1"/>
</dbReference>
<dbReference type="EnsemblBacteria" id="CAI49113">
    <property type="protein sequence ID" value="CAI49113"/>
    <property type="gene ID" value="NP_2044A"/>
</dbReference>
<dbReference type="InterPro" id="IPR014756">
    <property type="entry name" value="Ig_E-set"/>
</dbReference>
<dbReference type="PANTHER" id="PTHR19372">
    <property type="entry name" value="SULFITE REDUCTASE"/>
    <property type="match status" value="1"/>
</dbReference>
<feature type="domain" description="Moybdenum cofactor oxidoreductase dimerisation" evidence="3">
    <location>
        <begin position="409"/>
        <end position="485"/>
    </location>
</feature>
<evidence type="ECO:0000256" key="1">
    <source>
        <dbReference type="SAM" id="Phobius"/>
    </source>
</evidence>
<keyword evidence="1" id="KW-0812">Transmembrane</keyword>
<dbReference type="KEGG" id="nph:NP_2044A"/>
<feature type="transmembrane region" description="Helical" evidence="1">
    <location>
        <begin position="20"/>
        <end position="43"/>
    </location>
</feature>
<dbReference type="GeneID" id="3701334"/>
<dbReference type="EMBL" id="CR936257">
    <property type="protein sequence ID" value="CAI49113.1"/>
    <property type="molecule type" value="Genomic_DNA"/>
</dbReference>
<dbReference type="STRING" id="348780.NP_2044A"/>
<dbReference type="PANTHER" id="PTHR19372:SF7">
    <property type="entry name" value="SULFITE OXIDASE, MITOCHONDRIAL"/>
    <property type="match status" value="1"/>
</dbReference>
<dbReference type="GO" id="GO:0006790">
    <property type="term" value="P:sulfur compound metabolic process"/>
    <property type="evidence" value="ECO:0007669"/>
    <property type="project" value="TreeGrafter"/>
</dbReference>
<keyword evidence="5" id="KW-1185">Reference proteome</keyword>
<accession>A0A1U7EVN5</accession>
<evidence type="ECO:0000259" key="2">
    <source>
        <dbReference type="Pfam" id="PF00174"/>
    </source>
</evidence>
<reference evidence="4 5" key="1">
    <citation type="journal article" date="2005" name="Genome Res.">
        <title>Living with two extremes: conclusions from the genome sequence of Natronomonas pharaonis.</title>
        <authorList>
            <person name="Falb M."/>
            <person name="Pfeiffer F."/>
            <person name="Palm P."/>
            <person name="Rodewald K."/>
            <person name="Hickmann V."/>
            <person name="Tittor J."/>
            <person name="Oesterhelt D."/>
        </authorList>
    </citation>
    <scope>NUCLEOTIDE SEQUENCE [LARGE SCALE GENOMIC DNA]</scope>
    <source>
        <strain evidence="5">ATCC 35678 / DSM 2160 / CIP 103997 / JCM 8858 / NBRC 14720 / NCIMB 2260 / Gabara</strain>
    </source>
</reference>
<protein>
    <submittedName>
        <fullName evidence="4">Molybdopterin-binding domain protein</fullName>
    </submittedName>
</protein>
<dbReference type="HOGENOM" id="CLU_003827_2_1_2"/>
<dbReference type="eggNOG" id="arCOG00266">
    <property type="taxonomic scope" value="Archaea"/>
</dbReference>
<evidence type="ECO:0000313" key="5">
    <source>
        <dbReference type="Proteomes" id="UP000002698"/>
    </source>
</evidence>
<dbReference type="Gene3D" id="2.60.40.650">
    <property type="match status" value="1"/>
</dbReference>
<dbReference type="InterPro" id="IPR000572">
    <property type="entry name" value="OxRdtase_Mopterin-bd_dom"/>
</dbReference>
<evidence type="ECO:0000313" key="4">
    <source>
        <dbReference type="EMBL" id="CAI49113.1"/>
    </source>
</evidence>
<dbReference type="Pfam" id="PF03404">
    <property type="entry name" value="Mo-co_dimer"/>
    <property type="match status" value="1"/>
</dbReference>
<dbReference type="InterPro" id="IPR005066">
    <property type="entry name" value="MoCF_OxRdtse_dimer"/>
</dbReference>
<dbReference type="GO" id="GO:0020037">
    <property type="term" value="F:heme binding"/>
    <property type="evidence" value="ECO:0007669"/>
    <property type="project" value="TreeGrafter"/>
</dbReference>
<name>A0A1U7EVN5_NATPD</name>
<proteinExistence type="predicted"/>
<gene>
    <name evidence="4" type="ordered locus">NP_2044A</name>
</gene>
<dbReference type="Gene3D" id="3.90.420.10">
    <property type="entry name" value="Oxidoreductase, molybdopterin-binding domain"/>
    <property type="match status" value="1"/>
</dbReference>
<dbReference type="Proteomes" id="UP000002698">
    <property type="component" value="Chromosome"/>
</dbReference>
<feature type="domain" description="Oxidoreductase molybdopterin-binding" evidence="2">
    <location>
        <begin position="245"/>
        <end position="388"/>
    </location>
</feature>
<dbReference type="OrthoDB" id="9576at2157"/>
<feature type="transmembrane region" description="Helical" evidence="1">
    <location>
        <begin position="78"/>
        <end position="102"/>
    </location>
</feature>
<organism evidence="4 5">
    <name type="scientific">Natronomonas pharaonis (strain ATCC 35678 / DSM 2160 / CIP 103997 / JCM 8858 / NBRC 14720 / NCIMB 2260 / Gabara)</name>
    <name type="common">Halobacterium pharaonis</name>
    <dbReference type="NCBI Taxonomy" id="348780"/>
    <lineage>
        <taxon>Archaea</taxon>
        <taxon>Methanobacteriati</taxon>
        <taxon>Methanobacteriota</taxon>
        <taxon>Stenosarchaea group</taxon>
        <taxon>Halobacteria</taxon>
        <taxon>Halobacteriales</taxon>
        <taxon>Natronomonadaceae</taxon>
        <taxon>Natronomonas</taxon>
    </lineage>
</organism>
<evidence type="ECO:0000259" key="3">
    <source>
        <dbReference type="Pfam" id="PF03404"/>
    </source>
</evidence>
<dbReference type="GO" id="GO:0043546">
    <property type="term" value="F:molybdopterin cofactor binding"/>
    <property type="evidence" value="ECO:0007669"/>
    <property type="project" value="TreeGrafter"/>
</dbReference>
<sequence length="508" mass="55498">MSDSDSARSDNGSAIGRYGMAAIAVVAAGVSTVATSFAVYATGREFLVSSLNRHLLEYLPGWFVSGVIQRFGNLALELSMVFSGALLAVVFGIVAVGGYRLGDRLSPTLPPVAGFVVATALVFVVSYSVVGSAMAVVVPALVGGVVVTYFETRSPTEIATDSERRSVLRAVSAVAAFNVVAHGIGLVRRSQTQRAEQELQERALRLEAEHMISDARQKELDVEGVQPLVTDIEDFYKVDINPSPPAVDPDSWALSITGAVEEPVDLDYAEIQRFPVEHQYKAIRCLSDDIEDDKLDTAVWTGCSMDAVLDAVDLQGSHVMLYGADDYFYSMSVEDFRSCLLAYGMNGLELPQAHGYPVRLLVPDRWGKLHVKWLTEIEVIDDYSGGYWEEQGWHGMGAVNAVTKIDRINRPEGRIQICGHAYAGARGVDRVEVSIDGGETWTAAALSGQLDNPDTIRQWVYEIDDPQQDEYEVYARTIDGTDTIQTEVRTDPFPDGATGWVNRTIRRG</sequence>